<sequence length="151" mass="16307">MGAEAVPGRLHHLDGVPLGNALLDPAGEDGRGAFAVERDRLVGREESDPELFELMLDLRPIERTARDPIDGLANDRVEPAVRPGGFGQQVLNPSIPRNGNRESLVGGAVAAVFQVLAARFDVIEVSDDQGAGRQCRPAVAELTRQRERRVL</sequence>
<protein>
    <submittedName>
        <fullName evidence="2">Uncharacterized protein</fullName>
    </submittedName>
</protein>
<keyword evidence="3" id="KW-1185">Reference proteome</keyword>
<dbReference type="Proteomes" id="UP001432011">
    <property type="component" value="Chromosome"/>
</dbReference>
<evidence type="ECO:0000313" key="3">
    <source>
        <dbReference type="Proteomes" id="UP001432011"/>
    </source>
</evidence>
<evidence type="ECO:0000313" key="2">
    <source>
        <dbReference type="EMBL" id="WUP74162.1"/>
    </source>
</evidence>
<feature type="compositionally biased region" description="Basic and acidic residues" evidence="1">
    <location>
        <begin position="69"/>
        <end position="79"/>
    </location>
</feature>
<gene>
    <name evidence="2" type="ORF">OG913_33075</name>
</gene>
<dbReference type="EMBL" id="CP108085">
    <property type="protein sequence ID" value="WUP74162.1"/>
    <property type="molecule type" value="Genomic_DNA"/>
</dbReference>
<proteinExistence type="predicted"/>
<accession>A0ABZ1SR65</accession>
<name>A0ABZ1SR65_9ACTN</name>
<organism evidence="2 3">
    <name type="scientific">Microbispora hainanensis</name>
    <dbReference type="NCBI Taxonomy" id="568844"/>
    <lineage>
        <taxon>Bacteria</taxon>
        <taxon>Bacillati</taxon>
        <taxon>Actinomycetota</taxon>
        <taxon>Actinomycetes</taxon>
        <taxon>Streptosporangiales</taxon>
        <taxon>Streptosporangiaceae</taxon>
        <taxon>Microbispora</taxon>
    </lineage>
</organism>
<reference evidence="2" key="1">
    <citation type="submission" date="2022-10" db="EMBL/GenBank/DDBJ databases">
        <title>The complete genomes of actinobacterial strains from the NBC collection.</title>
        <authorList>
            <person name="Joergensen T.S."/>
            <person name="Alvarez Arevalo M."/>
            <person name="Sterndorff E.B."/>
            <person name="Faurdal D."/>
            <person name="Vuksanovic O."/>
            <person name="Mourched A.-S."/>
            <person name="Charusanti P."/>
            <person name="Shaw S."/>
            <person name="Blin K."/>
            <person name="Weber T."/>
        </authorList>
    </citation>
    <scope>NUCLEOTIDE SEQUENCE</scope>
    <source>
        <strain evidence="2">NBC_00254</strain>
    </source>
</reference>
<evidence type="ECO:0000256" key="1">
    <source>
        <dbReference type="SAM" id="MobiDB-lite"/>
    </source>
</evidence>
<feature type="region of interest" description="Disordered" evidence="1">
    <location>
        <begin position="69"/>
        <end position="96"/>
    </location>
</feature>